<proteinExistence type="predicted"/>
<organism evidence="2 3">
    <name type="scientific">Octopus sinensis</name>
    <name type="common">East Asian common octopus</name>
    <dbReference type="NCBI Taxonomy" id="2607531"/>
    <lineage>
        <taxon>Eukaryota</taxon>
        <taxon>Metazoa</taxon>
        <taxon>Spiralia</taxon>
        <taxon>Lophotrochozoa</taxon>
        <taxon>Mollusca</taxon>
        <taxon>Cephalopoda</taxon>
        <taxon>Coleoidea</taxon>
        <taxon>Octopodiformes</taxon>
        <taxon>Octopoda</taxon>
        <taxon>Incirrata</taxon>
        <taxon>Octopodidae</taxon>
        <taxon>Octopus</taxon>
    </lineage>
</organism>
<feature type="compositionally biased region" description="Polar residues" evidence="1">
    <location>
        <begin position="105"/>
        <end position="116"/>
    </location>
</feature>
<sequence length="179" mass="20424">MFLSPSSIHFTSCTGQQTVEEITHERDIIEASRHFVQNLDRARLQVAQKDGHYFTLNNTRLLVFRRLEKEGRCKRVKVDCIPLNAIPAGIRMMMIVPNFKANNTNTVADNSRSTGRGYQRLCQKDADTDRKSETEHSTEDSEDSNLEDGSDSEFEWSGENDSEFITSDEEASEEKESLL</sequence>
<feature type="compositionally biased region" description="Acidic residues" evidence="1">
    <location>
        <begin position="140"/>
        <end position="173"/>
    </location>
</feature>
<evidence type="ECO:0000256" key="1">
    <source>
        <dbReference type="SAM" id="MobiDB-lite"/>
    </source>
</evidence>
<keyword evidence="2" id="KW-1185">Reference proteome</keyword>
<name>A0A6P7SQL3_9MOLL</name>
<protein>
    <submittedName>
        <fullName evidence="3">Uncharacterized protein LOC115215520</fullName>
    </submittedName>
</protein>
<gene>
    <name evidence="3" type="primary">LOC115215520</name>
</gene>
<feature type="compositionally biased region" description="Basic and acidic residues" evidence="1">
    <location>
        <begin position="122"/>
        <end position="139"/>
    </location>
</feature>
<feature type="region of interest" description="Disordered" evidence="1">
    <location>
        <begin position="105"/>
        <end position="179"/>
    </location>
</feature>
<dbReference type="RefSeq" id="XP_029640554.1">
    <property type="nucleotide sequence ID" value="XM_029784694.2"/>
</dbReference>
<dbReference type="AlphaFoldDB" id="A0A6P7SQL3"/>
<dbReference type="KEGG" id="osn:115215520"/>
<evidence type="ECO:0000313" key="2">
    <source>
        <dbReference type="Proteomes" id="UP000515154"/>
    </source>
</evidence>
<accession>A0A6P7SQL3</accession>
<dbReference type="Proteomes" id="UP000515154">
    <property type="component" value="Linkage group LG9"/>
</dbReference>
<reference evidence="3" key="1">
    <citation type="submission" date="2025-08" db="UniProtKB">
        <authorList>
            <consortium name="RefSeq"/>
        </authorList>
    </citation>
    <scope>IDENTIFICATION</scope>
</reference>
<evidence type="ECO:0000313" key="3">
    <source>
        <dbReference type="RefSeq" id="XP_029640554.1"/>
    </source>
</evidence>